<dbReference type="GO" id="GO:0016757">
    <property type="term" value="F:glycosyltransferase activity"/>
    <property type="evidence" value="ECO:0007669"/>
    <property type="project" value="UniProtKB-KW"/>
</dbReference>
<feature type="domain" description="Glycosyl transferase family 1" evidence="1">
    <location>
        <begin position="185"/>
        <end position="337"/>
    </location>
</feature>
<protein>
    <submittedName>
        <fullName evidence="2">GalNAc-alpha-(1-&gt;4)-GalNAc-alpha-(1-&gt;3)-diNAcBac-PP-undecaprenol alpha-1,4-N-acetyl-D-galactosaminyltransferase</fullName>
        <ecNumber evidence="2">2.4.1.292</ecNumber>
    </submittedName>
</protein>
<reference evidence="2" key="1">
    <citation type="submission" date="2020-08" db="EMBL/GenBank/DDBJ databases">
        <title>Genetic structure, function and evolution of capsule biosynthesis loci in Vibrio parahaemolyticus.</title>
        <authorList>
            <person name="Li L."/>
            <person name="Bian S."/>
        </authorList>
    </citation>
    <scope>NUCLEOTIDE SEQUENCE</scope>
    <source>
        <strain evidence="2">VP241</strain>
    </source>
</reference>
<dbReference type="EMBL" id="MT898203">
    <property type="protein sequence ID" value="QOS22011.1"/>
    <property type="molecule type" value="Genomic_DNA"/>
</dbReference>
<dbReference type="Pfam" id="PF00534">
    <property type="entry name" value="Glycos_transf_1"/>
    <property type="match status" value="1"/>
</dbReference>
<dbReference type="InterPro" id="IPR001296">
    <property type="entry name" value="Glyco_trans_1"/>
</dbReference>
<dbReference type="PANTHER" id="PTHR12526">
    <property type="entry name" value="GLYCOSYLTRANSFERASE"/>
    <property type="match status" value="1"/>
</dbReference>
<gene>
    <name evidence="2" type="primary">pglH</name>
    <name evidence="2" type="ORF">VP241_00016</name>
</gene>
<dbReference type="AlphaFoldDB" id="A0A7M1W4V5"/>
<evidence type="ECO:0000259" key="1">
    <source>
        <dbReference type="Pfam" id="PF00534"/>
    </source>
</evidence>
<proteinExistence type="predicted"/>
<dbReference type="PANTHER" id="PTHR12526:SF630">
    <property type="entry name" value="GLYCOSYLTRANSFERASE"/>
    <property type="match status" value="1"/>
</dbReference>
<evidence type="ECO:0000313" key="2">
    <source>
        <dbReference type="EMBL" id="QOS22011.1"/>
    </source>
</evidence>
<dbReference type="Gene3D" id="3.40.50.2000">
    <property type="entry name" value="Glycogen Phosphorylase B"/>
    <property type="match status" value="2"/>
</dbReference>
<keyword evidence="2" id="KW-0328">Glycosyltransferase</keyword>
<dbReference type="EC" id="2.4.1.292" evidence="2"/>
<dbReference type="GO" id="GO:1901135">
    <property type="term" value="P:carbohydrate derivative metabolic process"/>
    <property type="evidence" value="ECO:0007669"/>
    <property type="project" value="UniProtKB-ARBA"/>
</dbReference>
<keyword evidence="2" id="KW-0808">Transferase</keyword>
<organism evidence="2">
    <name type="scientific">Vibrio parahaemolyticus</name>
    <dbReference type="NCBI Taxonomy" id="670"/>
    <lineage>
        <taxon>Bacteria</taxon>
        <taxon>Pseudomonadati</taxon>
        <taxon>Pseudomonadota</taxon>
        <taxon>Gammaproteobacteria</taxon>
        <taxon>Vibrionales</taxon>
        <taxon>Vibrionaceae</taxon>
        <taxon>Vibrio</taxon>
    </lineage>
</organism>
<sequence length="361" mass="41673">MQKKKKLLFYIPSLAPSGGIERVVTTIVNQLCQDYSITILTQDGKESFYYIDESVSLDSISSFYELDMNSRIRRAFSKFKSVIKSSVRLSKYLRKNSFDYIYITHPVSQLELLFSGVCSRKIIISEHGAEDNYNQFYRAVKKLTYSYCNSYCVPTTLDYEKYKELGFPVVYTPHYRPNLNYSRADLSKKVVLNIGRYTDDKQQLRLLSIWNDIDPSLRVNWKLNIVGNGELKEKLSEYIRDNQLEESVSLLEPRRDIDFYYASASIFALSSRSEGFGMVLLEASGFGLPLIAFDCPSGPRDIINASNGYLIDINQDNEYRLRLIDMMADHEKLLSLSNGSIGLFESWSNEKINHIWKGIFK</sequence>
<accession>A0A7M1W4V5</accession>
<dbReference type="SUPFAM" id="SSF53756">
    <property type="entry name" value="UDP-Glycosyltransferase/glycogen phosphorylase"/>
    <property type="match status" value="1"/>
</dbReference>
<name>A0A7M1W4V5_VIBPH</name>